<evidence type="ECO:0000256" key="5">
    <source>
        <dbReference type="ARBA" id="ARBA00023002"/>
    </source>
</evidence>
<dbReference type="UniPathway" id="UPA00068">
    <property type="reaction ID" value="UER00108"/>
</dbReference>
<keyword evidence="4 7" id="KW-0521">NADP</keyword>
<name>A0A1E5IIZ1_ENDTX</name>
<protein>
    <recommendedName>
        <fullName evidence="7">N-acetyl-gamma-glutamyl-phosphate reductase</fullName>
        <shortName evidence="7">AGPR</shortName>
        <ecNumber evidence="7">1.2.1.38</ecNumber>
    </recommendedName>
    <alternativeName>
        <fullName evidence="7">N-acetyl-glutamate semialdehyde dehydrogenase</fullName>
        <shortName evidence="7">NAGSA dehydrogenase</shortName>
    </alternativeName>
</protein>
<evidence type="ECO:0000256" key="1">
    <source>
        <dbReference type="ARBA" id="ARBA00004862"/>
    </source>
</evidence>
<comment type="caution">
    <text evidence="10">The sequence shown here is derived from an EMBL/GenBank/DDBJ whole genome shotgun (WGS) entry which is preliminary data.</text>
</comment>
<dbReference type="NCBIfam" id="TIGR01850">
    <property type="entry name" value="argC"/>
    <property type="match status" value="1"/>
</dbReference>
<dbReference type="EC" id="1.2.1.38" evidence="7"/>
<dbReference type="GO" id="GO:0051287">
    <property type="term" value="F:NAD binding"/>
    <property type="evidence" value="ECO:0007669"/>
    <property type="project" value="InterPro"/>
</dbReference>
<keyword evidence="11" id="KW-1185">Reference proteome</keyword>
<dbReference type="GO" id="GO:0005737">
    <property type="term" value="C:cytoplasm"/>
    <property type="evidence" value="ECO:0007669"/>
    <property type="project" value="UniProtKB-SubCell"/>
</dbReference>
<evidence type="ECO:0000313" key="10">
    <source>
        <dbReference type="EMBL" id="OEG69948.1"/>
    </source>
</evidence>
<dbReference type="InterPro" id="IPR000706">
    <property type="entry name" value="AGPR_type-1"/>
</dbReference>
<comment type="similarity">
    <text evidence="7">Belongs to the NAGSA dehydrogenase family. Type 1 subfamily.</text>
</comment>
<comment type="function">
    <text evidence="7">Catalyzes the NADPH-dependent reduction of N-acetyl-5-glutamyl phosphate to yield N-acetyl-L-glutamate 5-semialdehyde.</text>
</comment>
<comment type="subcellular location">
    <subcellularLocation>
        <location evidence="7">Cytoplasm</location>
    </subcellularLocation>
</comment>
<dbReference type="SUPFAM" id="SSF55347">
    <property type="entry name" value="Glyceraldehyde-3-phosphate dehydrogenase-like, C-terminal domain"/>
    <property type="match status" value="1"/>
</dbReference>
<dbReference type="PANTHER" id="PTHR32338">
    <property type="entry name" value="N-ACETYL-GAMMA-GLUTAMYL-PHOSPHATE REDUCTASE, CHLOROPLASTIC-RELATED-RELATED"/>
    <property type="match status" value="1"/>
</dbReference>
<dbReference type="Gene3D" id="3.30.360.10">
    <property type="entry name" value="Dihydrodipicolinate Reductase, domain 2"/>
    <property type="match status" value="1"/>
</dbReference>
<evidence type="ECO:0000256" key="2">
    <source>
        <dbReference type="ARBA" id="ARBA00022571"/>
    </source>
</evidence>
<evidence type="ECO:0000256" key="6">
    <source>
        <dbReference type="ARBA" id="ARBA00050557"/>
    </source>
</evidence>
<keyword evidence="5 7" id="KW-0560">Oxidoreductase</keyword>
<dbReference type="InterPro" id="IPR036291">
    <property type="entry name" value="NAD(P)-bd_dom_sf"/>
</dbReference>
<evidence type="ECO:0000256" key="3">
    <source>
        <dbReference type="ARBA" id="ARBA00022605"/>
    </source>
</evidence>
<dbReference type="PANTHER" id="PTHR32338:SF10">
    <property type="entry name" value="N-ACETYL-GAMMA-GLUTAMYL-PHOSPHATE REDUCTASE, CHLOROPLASTIC-RELATED"/>
    <property type="match status" value="1"/>
</dbReference>
<proteinExistence type="inferred from homology"/>
<gene>
    <name evidence="7 10" type="primary">argC</name>
    <name evidence="10" type="ORF">ATZ36_06860</name>
</gene>
<comment type="catalytic activity">
    <reaction evidence="6 7">
        <text>N-acetyl-L-glutamate 5-semialdehyde + phosphate + NADP(+) = N-acetyl-L-glutamyl 5-phosphate + NADPH + H(+)</text>
        <dbReference type="Rhea" id="RHEA:21588"/>
        <dbReference type="ChEBI" id="CHEBI:15378"/>
        <dbReference type="ChEBI" id="CHEBI:29123"/>
        <dbReference type="ChEBI" id="CHEBI:43474"/>
        <dbReference type="ChEBI" id="CHEBI:57783"/>
        <dbReference type="ChEBI" id="CHEBI:57936"/>
        <dbReference type="ChEBI" id="CHEBI:58349"/>
        <dbReference type="EC" id="1.2.1.38"/>
    </reaction>
</comment>
<dbReference type="SMART" id="SM00859">
    <property type="entry name" value="Semialdhyde_dh"/>
    <property type="match status" value="1"/>
</dbReference>
<dbReference type="HAMAP" id="MF_00150">
    <property type="entry name" value="ArgC_type1"/>
    <property type="match status" value="1"/>
</dbReference>
<reference evidence="10 11" key="1">
    <citation type="submission" date="2015-11" db="EMBL/GenBank/DDBJ databases">
        <title>Evidence for parallel genomic evolution in an endosymbiosis of termite gut flagellates.</title>
        <authorList>
            <person name="Zheng H."/>
        </authorList>
    </citation>
    <scope>NUCLEOTIDE SEQUENCE [LARGE SCALE GENOMIC DNA]</scope>
    <source>
        <strain evidence="10 11">CET450</strain>
    </source>
</reference>
<evidence type="ECO:0000256" key="4">
    <source>
        <dbReference type="ARBA" id="ARBA00022857"/>
    </source>
</evidence>
<dbReference type="InterPro" id="IPR000534">
    <property type="entry name" value="Semialdehyde_DH_NAD-bd"/>
</dbReference>
<dbReference type="CDD" id="cd23934">
    <property type="entry name" value="AGPR_1_C"/>
    <property type="match status" value="1"/>
</dbReference>
<keyword evidence="3 7" id="KW-0028">Amino-acid biosynthesis</keyword>
<dbReference type="Proteomes" id="UP000095237">
    <property type="component" value="Unassembled WGS sequence"/>
</dbReference>
<evidence type="ECO:0000256" key="8">
    <source>
        <dbReference type="PROSITE-ProRule" id="PRU10010"/>
    </source>
</evidence>
<dbReference type="InterPro" id="IPR023013">
    <property type="entry name" value="AGPR_AS"/>
</dbReference>
<keyword evidence="7" id="KW-0963">Cytoplasm</keyword>
<comment type="pathway">
    <text evidence="1 7">Amino-acid biosynthesis; L-arginine biosynthesis; N(2)-acetyl-L-ornithine from L-glutamate: step 3/4.</text>
</comment>
<dbReference type="SUPFAM" id="SSF51735">
    <property type="entry name" value="NAD(P)-binding Rossmann-fold domains"/>
    <property type="match status" value="1"/>
</dbReference>
<dbReference type="FunFam" id="3.30.360.10:FF:000014">
    <property type="entry name" value="N-acetyl-gamma-glutamyl-phosphate reductase"/>
    <property type="match status" value="1"/>
</dbReference>
<dbReference type="Pfam" id="PF01118">
    <property type="entry name" value="Semialdhyde_dh"/>
    <property type="match status" value="1"/>
</dbReference>
<feature type="active site" evidence="7 8">
    <location>
        <position position="150"/>
    </location>
</feature>
<dbReference type="GO" id="GO:0070401">
    <property type="term" value="F:NADP+ binding"/>
    <property type="evidence" value="ECO:0007669"/>
    <property type="project" value="InterPro"/>
</dbReference>
<evidence type="ECO:0000259" key="9">
    <source>
        <dbReference type="SMART" id="SM00859"/>
    </source>
</evidence>
<dbReference type="InterPro" id="IPR058924">
    <property type="entry name" value="AGPR_dimerisation_dom"/>
</dbReference>
<organism evidence="10 11">
    <name type="scientific">Endomicrobium trichonymphae</name>
    <dbReference type="NCBI Taxonomy" id="1408204"/>
    <lineage>
        <taxon>Bacteria</taxon>
        <taxon>Pseudomonadati</taxon>
        <taxon>Elusimicrobiota</taxon>
        <taxon>Endomicrobiia</taxon>
        <taxon>Endomicrobiales</taxon>
        <taxon>Endomicrobiaceae</taxon>
        <taxon>Candidatus Endomicrobiellum</taxon>
    </lineage>
</organism>
<feature type="domain" description="Semialdehyde dehydrogenase NAD-binding" evidence="9">
    <location>
        <begin position="3"/>
        <end position="142"/>
    </location>
</feature>
<dbReference type="Gene3D" id="3.40.50.720">
    <property type="entry name" value="NAD(P)-binding Rossmann-like Domain"/>
    <property type="match status" value="1"/>
</dbReference>
<dbReference type="GO" id="GO:0003942">
    <property type="term" value="F:N-acetyl-gamma-glutamyl-phosphate reductase activity"/>
    <property type="evidence" value="ECO:0007669"/>
    <property type="project" value="UniProtKB-UniRule"/>
</dbReference>
<accession>A0A1E5IIZ1</accession>
<dbReference type="AlphaFoldDB" id="A0A1E5IIZ1"/>
<dbReference type="InterPro" id="IPR050085">
    <property type="entry name" value="AGPR"/>
</dbReference>
<dbReference type="Pfam" id="PF22698">
    <property type="entry name" value="Semialdhyde_dhC_1"/>
    <property type="match status" value="1"/>
</dbReference>
<evidence type="ECO:0000313" key="11">
    <source>
        <dbReference type="Proteomes" id="UP000095237"/>
    </source>
</evidence>
<dbReference type="GO" id="GO:0006526">
    <property type="term" value="P:L-arginine biosynthetic process"/>
    <property type="evidence" value="ECO:0007669"/>
    <property type="project" value="UniProtKB-UniRule"/>
</dbReference>
<sequence>MIRTGIVGITGYTGEELLKILSKHPSVKITGLYGRGSSEERHLKDVYPHFKCLDLRVEALNAKQIADKCDVVFLALPHAVAFEVVPHLVDAGVKVIDLSADFRLARPEVYEKWYNVKHTAKEYVCKSVYGLSELNTEKIKRALLVANPGCYPTTVILGCVPAVKSGFIDLRRIIIDSKSGISGAGRKSAQTYFEDEHPNFRAYKIAGGHRHVPEIEQELSILSGEDVTISFTPHIMPVERGMLSTIYVDMKEQIATAAIIEKYREFYSGRHFIKILDEDVMPGIKDVLNTNYCEISMKVDERTNRLIIVSVIDNLVKGASGQAVQNMNIMFGLPETAGL</sequence>
<dbReference type="EMBL" id="LNVX01000519">
    <property type="protein sequence ID" value="OEG69948.1"/>
    <property type="molecule type" value="Genomic_DNA"/>
</dbReference>
<keyword evidence="2 7" id="KW-0055">Arginine biosynthesis</keyword>
<dbReference type="PROSITE" id="PS01224">
    <property type="entry name" value="ARGC"/>
    <property type="match status" value="1"/>
</dbReference>
<dbReference type="CDD" id="cd17895">
    <property type="entry name" value="AGPR_1_N"/>
    <property type="match status" value="1"/>
</dbReference>
<evidence type="ECO:0000256" key="7">
    <source>
        <dbReference type="HAMAP-Rule" id="MF_00150"/>
    </source>
</evidence>